<keyword evidence="3 5" id="KW-1133">Transmembrane helix</keyword>
<feature type="transmembrane region" description="Helical" evidence="5">
    <location>
        <begin position="108"/>
        <end position="128"/>
    </location>
</feature>
<accession>J1I7W8</accession>
<evidence type="ECO:0000256" key="3">
    <source>
        <dbReference type="ARBA" id="ARBA00022989"/>
    </source>
</evidence>
<proteinExistence type="predicted"/>
<evidence type="ECO:0000313" key="8">
    <source>
        <dbReference type="Proteomes" id="UP000005113"/>
    </source>
</evidence>
<dbReference type="GO" id="GO:0016020">
    <property type="term" value="C:membrane"/>
    <property type="evidence" value="ECO:0007669"/>
    <property type="project" value="UniProtKB-SubCell"/>
</dbReference>
<gene>
    <name evidence="7" type="ORF">SapgrDRAFT_2874</name>
</gene>
<dbReference type="InterPro" id="IPR010432">
    <property type="entry name" value="RDD"/>
</dbReference>
<dbReference type="RefSeq" id="WP_002660262.1">
    <property type="nucleotide sequence ID" value="NZ_JH719942.1"/>
</dbReference>
<evidence type="ECO:0000259" key="6">
    <source>
        <dbReference type="Pfam" id="PF06271"/>
    </source>
</evidence>
<comment type="subcellular location">
    <subcellularLocation>
        <location evidence="1">Membrane</location>
        <topology evidence="1">Multi-pass membrane protein</topology>
    </subcellularLocation>
</comment>
<sequence>MAQSLLNPPEASHRIASFLFDTVFIAILTGCIGFYLIEETSLDRSIHRLWQFSRSDEEFMLLWIIHLGIALGYHFVLEQGRWQASAAKRLLRLRLVNMQGEKASTKQLVLRLLIKGFLLNLGILAIFLNEGNDVPFYLFYYSGLFSLNLVILSNNKEARAIPELLTGLRWVKSN</sequence>
<evidence type="ECO:0000256" key="5">
    <source>
        <dbReference type="SAM" id="Phobius"/>
    </source>
</evidence>
<feature type="transmembrane region" description="Helical" evidence="5">
    <location>
        <begin position="59"/>
        <end position="77"/>
    </location>
</feature>
<feature type="domain" description="RDD" evidence="6">
    <location>
        <begin position="9"/>
        <end position="129"/>
    </location>
</feature>
<dbReference type="EMBL" id="JH719942">
    <property type="protein sequence ID" value="EJF54528.1"/>
    <property type="molecule type" value="Genomic_DNA"/>
</dbReference>
<reference evidence="8" key="1">
    <citation type="journal article" date="2012" name="Stand. Genomic Sci.">
        <title>Permanent draft genome sequence of the gliding predator Saprospira grandis strain Sa g1 (= HR1).</title>
        <authorList>
            <person name="Mavromatis K."/>
            <person name="Chertkov O."/>
            <person name="Lapidus A."/>
            <person name="Nolan M."/>
            <person name="Lucas S."/>
            <person name="Tice H."/>
            <person name="Del Rio T.G."/>
            <person name="Cheng J.F."/>
            <person name="Han C."/>
            <person name="Tapia R."/>
            <person name="Bruce D."/>
            <person name="Goodwin L.A."/>
            <person name="Pitluck S."/>
            <person name="Huntemann M."/>
            <person name="Liolios K."/>
            <person name="Pagani I."/>
            <person name="Ivanova N."/>
            <person name="Mikhailova N."/>
            <person name="Pati A."/>
            <person name="Chen A."/>
            <person name="Palaniappan K."/>
            <person name="Land M."/>
            <person name="Brambilla E.M."/>
            <person name="Rohde M."/>
            <person name="Spring S."/>
            <person name="Goker M."/>
            <person name="Detter J.C."/>
            <person name="Bristow J."/>
            <person name="Eisen J.A."/>
            <person name="Markowitz V."/>
            <person name="Hugenholtz P."/>
            <person name="Kyrpides N.C."/>
            <person name="Klenk H.P."/>
            <person name="Woyke T."/>
        </authorList>
    </citation>
    <scope>NUCLEOTIDE SEQUENCE [LARGE SCALE GENOMIC DNA]</scope>
    <source>
        <strain evidence="8">DSM 2844</strain>
    </source>
</reference>
<dbReference type="Pfam" id="PF06271">
    <property type="entry name" value="RDD"/>
    <property type="match status" value="1"/>
</dbReference>
<dbReference type="AlphaFoldDB" id="J1I7W8"/>
<dbReference type="Proteomes" id="UP000005113">
    <property type="component" value="Unassembled WGS sequence"/>
</dbReference>
<organism evidence="7 8">
    <name type="scientific">Saprospira grandis DSM 2844</name>
    <dbReference type="NCBI Taxonomy" id="694433"/>
    <lineage>
        <taxon>Bacteria</taxon>
        <taxon>Pseudomonadati</taxon>
        <taxon>Bacteroidota</taxon>
        <taxon>Saprospiria</taxon>
        <taxon>Saprospirales</taxon>
        <taxon>Saprospiraceae</taxon>
        <taxon>Saprospira</taxon>
    </lineage>
</organism>
<feature type="transmembrane region" description="Helical" evidence="5">
    <location>
        <begin position="134"/>
        <end position="152"/>
    </location>
</feature>
<evidence type="ECO:0000256" key="1">
    <source>
        <dbReference type="ARBA" id="ARBA00004141"/>
    </source>
</evidence>
<feature type="transmembrane region" description="Helical" evidence="5">
    <location>
        <begin position="15"/>
        <end position="37"/>
    </location>
</feature>
<evidence type="ECO:0000256" key="4">
    <source>
        <dbReference type="ARBA" id="ARBA00023136"/>
    </source>
</evidence>
<name>J1I7W8_9BACT</name>
<dbReference type="HOGENOM" id="CLU_1538986_0_0_10"/>
<keyword evidence="2 5" id="KW-0812">Transmembrane</keyword>
<protein>
    <submittedName>
        <fullName evidence="7">Putative membrane protein</fullName>
    </submittedName>
</protein>
<evidence type="ECO:0000313" key="7">
    <source>
        <dbReference type="EMBL" id="EJF54528.1"/>
    </source>
</evidence>
<evidence type="ECO:0000256" key="2">
    <source>
        <dbReference type="ARBA" id="ARBA00022692"/>
    </source>
</evidence>
<keyword evidence="4 5" id="KW-0472">Membrane</keyword>
<dbReference type="OrthoDB" id="9827199at2"/>